<protein>
    <submittedName>
        <fullName evidence="7">MFS transporter</fullName>
    </submittedName>
</protein>
<keyword evidence="3 5" id="KW-1133">Transmembrane helix</keyword>
<proteinExistence type="predicted"/>
<evidence type="ECO:0000259" key="6">
    <source>
        <dbReference type="PROSITE" id="PS50850"/>
    </source>
</evidence>
<dbReference type="PANTHER" id="PTHR42718">
    <property type="entry name" value="MAJOR FACILITATOR SUPERFAMILY MULTIDRUG TRANSPORTER MFSC"/>
    <property type="match status" value="1"/>
</dbReference>
<keyword evidence="2 5" id="KW-0812">Transmembrane</keyword>
<feature type="domain" description="Major facilitator superfamily (MFS) profile" evidence="6">
    <location>
        <begin position="14"/>
        <end position="148"/>
    </location>
</feature>
<name>A0ABT2C1S3_9BURK</name>
<keyword evidence="4 5" id="KW-0472">Membrane</keyword>
<dbReference type="PANTHER" id="PTHR42718:SF42">
    <property type="entry name" value="EXPORT PROTEIN"/>
    <property type="match status" value="1"/>
</dbReference>
<dbReference type="SUPFAM" id="SSF103473">
    <property type="entry name" value="MFS general substrate transporter"/>
    <property type="match status" value="1"/>
</dbReference>
<evidence type="ECO:0000256" key="4">
    <source>
        <dbReference type="ARBA" id="ARBA00023136"/>
    </source>
</evidence>
<gene>
    <name evidence="7" type="ORF">NX786_17480</name>
</gene>
<keyword evidence="8" id="KW-1185">Reference proteome</keyword>
<feature type="transmembrane region" description="Helical" evidence="5">
    <location>
        <begin position="80"/>
        <end position="99"/>
    </location>
</feature>
<feature type="transmembrane region" description="Helical" evidence="5">
    <location>
        <begin position="52"/>
        <end position="73"/>
    </location>
</feature>
<dbReference type="Pfam" id="PF07690">
    <property type="entry name" value="MFS_1"/>
    <property type="match status" value="1"/>
</dbReference>
<organism evidence="7 8">
    <name type="scientific">Telluria mixta</name>
    <dbReference type="NCBI Taxonomy" id="34071"/>
    <lineage>
        <taxon>Bacteria</taxon>
        <taxon>Pseudomonadati</taxon>
        <taxon>Pseudomonadota</taxon>
        <taxon>Betaproteobacteria</taxon>
        <taxon>Burkholderiales</taxon>
        <taxon>Oxalobacteraceae</taxon>
        <taxon>Telluria group</taxon>
        <taxon>Telluria</taxon>
    </lineage>
</organism>
<dbReference type="InterPro" id="IPR036259">
    <property type="entry name" value="MFS_trans_sf"/>
</dbReference>
<accession>A0ABT2C1S3</accession>
<reference evidence="7" key="1">
    <citation type="submission" date="2022-08" db="EMBL/GenBank/DDBJ databases">
        <title>Reclassification of Massilia species as members of the genera Telluria, Duganella, Pseudoduganella, Mokoshia gen. nov. and Zemynaea gen. nov. using orthogonal and non-orthogonal genome-based approaches.</title>
        <authorList>
            <person name="Bowman J.P."/>
        </authorList>
    </citation>
    <scope>NUCLEOTIDE SEQUENCE</scope>
    <source>
        <strain evidence="7">LMG 11547</strain>
    </source>
</reference>
<dbReference type="EMBL" id="JANUHC010000006">
    <property type="protein sequence ID" value="MCS0631127.1"/>
    <property type="molecule type" value="Genomic_DNA"/>
</dbReference>
<feature type="transmembrane region" description="Helical" evidence="5">
    <location>
        <begin position="105"/>
        <end position="130"/>
    </location>
</feature>
<evidence type="ECO:0000313" key="7">
    <source>
        <dbReference type="EMBL" id="MCS0631127.1"/>
    </source>
</evidence>
<sequence length="148" mass="15210">MPADSPTRSSSTRLLLTASLGCAVTVLDTNLVGIVLPAIARDLAATFADIEWVVSAYLLCFAALLLPAGAIADRAGRRRVLLLGLAIFAATSLACGAAPDAQALYVARAAQGVGAAFLLAPSLAVIGHAFHGEQERARVWPSGARSWA</sequence>
<dbReference type="PROSITE" id="PS00216">
    <property type="entry name" value="SUGAR_TRANSPORT_1"/>
    <property type="match status" value="1"/>
</dbReference>
<comment type="subcellular location">
    <subcellularLocation>
        <location evidence="1">Membrane</location>
        <topology evidence="1">Multi-pass membrane protein</topology>
    </subcellularLocation>
</comment>
<dbReference type="Proteomes" id="UP001165263">
    <property type="component" value="Unassembled WGS sequence"/>
</dbReference>
<evidence type="ECO:0000256" key="3">
    <source>
        <dbReference type="ARBA" id="ARBA00022989"/>
    </source>
</evidence>
<evidence type="ECO:0000256" key="1">
    <source>
        <dbReference type="ARBA" id="ARBA00004141"/>
    </source>
</evidence>
<evidence type="ECO:0000256" key="2">
    <source>
        <dbReference type="ARBA" id="ARBA00022692"/>
    </source>
</evidence>
<dbReference type="Gene3D" id="1.20.1720.10">
    <property type="entry name" value="Multidrug resistance protein D"/>
    <property type="match status" value="1"/>
</dbReference>
<dbReference type="InterPro" id="IPR020846">
    <property type="entry name" value="MFS_dom"/>
</dbReference>
<feature type="transmembrane region" description="Helical" evidence="5">
    <location>
        <begin position="14"/>
        <end position="40"/>
    </location>
</feature>
<dbReference type="InterPro" id="IPR011701">
    <property type="entry name" value="MFS"/>
</dbReference>
<evidence type="ECO:0000256" key="5">
    <source>
        <dbReference type="SAM" id="Phobius"/>
    </source>
</evidence>
<dbReference type="PROSITE" id="PS50850">
    <property type="entry name" value="MFS"/>
    <property type="match status" value="1"/>
</dbReference>
<comment type="caution">
    <text evidence="7">The sequence shown here is derived from an EMBL/GenBank/DDBJ whole genome shotgun (WGS) entry which is preliminary data.</text>
</comment>
<evidence type="ECO:0000313" key="8">
    <source>
        <dbReference type="Proteomes" id="UP001165263"/>
    </source>
</evidence>
<dbReference type="InterPro" id="IPR005829">
    <property type="entry name" value="Sugar_transporter_CS"/>
</dbReference>